<evidence type="ECO:0000313" key="1">
    <source>
        <dbReference type="EMBL" id="EJK74031.1"/>
    </source>
</evidence>
<reference evidence="1 2" key="1">
    <citation type="journal article" date="2012" name="Genome Biol.">
        <title>Genome and low-iron response of an oceanic diatom adapted to chronic iron limitation.</title>
        <authorList>
            <person name="Lommer M."/>
            <person name="Specht M."/>
            <person name="Roy A.S."/>
            <person name="Kraemer L."/>
            <person name="Andreson R."/>
            <person name="Gutowska M.A."/>
            <person name="Wolf J."/>
            <person name="Bergner S.V."/>
            <person name="Schilhabel M.B."/>
            <person name="Klostermeier U.C."/>
            <person name="Beiko R.G."/>
            <person name="Rosenstiel P."/>
            <person name="Hippler M."/>
            <person name="Laroche J."/>
        </authorList>
    </citation>
    <scope>NUCLEOTIDE SEQUENCE [LARGE SCALE GENOMIC DNA]</scope>
    <source>
        <strain evidence="1 2">CCMP1005</strain>
    </source>
</reference>
<sequence>MGRRFMHTLGQRAQCQFRVTIRQTSLGYAEPLALFITQKGIACISIPVYHRLRRGHPKPVLLPQLTHR</sequence>
<comment type="caution">
    <text evidence="1">The sequence shown here is derived from an EMBL/GenBank/DDBJ whole genome shotgun (WGS) entry which is preliminary data.</text>
</comment>
<proteinExistence type="predicted"/>
<name>K0TJC9_THAOC</name>
<protein>
    <submittedName>
        <fullName evidence="1">Uncharacterized protein</fullName>
    </submittedName>
</protein>
<organism evidence="1 2">
    <name type="scientific">Thalassiosira oceanica</name>
    <name type="common">Marine diatom</name>
    <dbReference type="NCBI Taxonomy" id="159749"/>
    <lineage>
        <taxon>Eukaryota</taxon>
        <taxon>Sar</taxon>
        <taxon>Stramenopiles</taxon>
        <taxon>Ochrophyta</taxon>
        <taxon>Bacillariophyta</taxon>
        <taxon>Coscinodiscophyceae</taxon>
        <taxon>Thalassiosirophycidae</taxon>
        <taxon>Thalassiosirales</taxon>
        <taxon>Thalassiosiraceae</taxon>
        <taxon>Thalassiosira</taxon>
    </lineage>
</organism>
<dbReference type="Proteomes" id="UP000266841">
    <property type="component" value="Unassembled WGS sequence"/>
</dbReference>
<keyword evidence="2" id="KW-1185">Reference proteome</keyword>
<dbReference type="AlphaFoldDB" id="K0TJC9"/>
<accession>K0TJC9</accession>
<evidence type="ECO:0000313" key="2">
    <source>
        <dbReference type="Proteomes" id="UP000266841"/>
    </source>
</evidence>
<dbReference type="EMBL" id="AGNL01004011">
    <property type="protein sequence ID" value="EJK74031.1"/>
    <property type="molecule type" value="Genomic_DNA"/>
</dbReference>
<gene>
    <name evidence="1" type="ORF">THAOC_04317</name>
</gene>